<organism evidence="1 2">
    <name type="scientific">Filifactor villosus</name>
    <dbReference type="NCBI Taxonomy" id="29374"/>
    <lineage>
        <taxon>Bacteria</taxon>
        <taxon>Bacillati</taxon>
        <taxon>Bacillota</taxon>
        <taxon>Clostridia</taxon>
        <taxon>Peptostreptococcales</taxon>
        <taxon>Filifactoraceae</taxon>
        <taxon>Filifactor</taxon>
    </lineage>
</organism>
<dbReference type="RefSeq" id="WP_379788546.1">
    <property type="nucleotide sequence ID" value="NZ_JBHSHL010000030.1"/>
</dbReference>
<dbReference type="EMBL" id="JBHSHL010000030">
    <property type="protein sequence ID" value="MFC4805007.1"/>
    <property type="molecule type" value="Genomic_DNA"/>
</dbReference>
<dbReference type="Proteomes" id="UP001595916">
    <property type="component" value="Unassembled WGS sequence"/>
</dbReference>
<keyword evidence="2" id="KW-1185">Reference proteome</keyword>
<protein>
    <submittedName>
        <fullName evidence="1">Uncharacterized protein</fullName>
    </submittedName>
</protein>
<proteinExistence type="predicted"/>
<gene>
    <name evidence="1" type="ORF">ACFO4R_07925</name>
</gene>
<evidence type="ECO:0000313" key="1">
    <source>
        <dbReference type="EMBL" id="MFC4805007.1"/>
    </source>
</evidence>
<reference evidence="2" key="1">
    <citation type="journal article" date="2019" name="Int. J. Syst. Evol. Microbiol.">
        <title>The Global Catalogue of Microorganisms (GCM) 10K type strain sequencing project: providing services to taxonomists for standard genome sequencing and annotation.</title>
        <authorList>
            <consortium name="The Broad Institute Genomics Platform"/>
            <consortium name="The Broad Institute Genome Sequencing Center for Infectious Disease"/>
            <person name="Wu L."/>
            <person name="Ma J."/>
        </authorList>
    </citation>
    <scope>NUCLEOTIDE SEQUENCE [LARGE SCALE GENOMIC DNA]</scope>
    <source>
        <strain evidence="2">CCUG 46385</strain>
    </source>
</reference>
<evidence type="ECO:0000313" key="2">
    <source>
        <dbReference type="Proteomes" id="UP001595916"/>
    </source>
</evidence>
<name>A0ABV9QLQ3_9FIRM</name>
<accession>A0ABV9QLQ3</accession>
<sequence>MKKSRVTTLLLTGVLLVASLGGGSIGIHAESKTTPIQTSPTYKASALNKEMEFKDLLKEFTFLTEKEKQSLLASEGKVKDRYQRLDEIDKQINAIYDDVLKKAGNPDKKIDDITKRNKALWDKLYKQVNKEQDKAQDMQEFIKKSSVLTKKEKDTLIQDELLIKKVQAEIDKLYKDAQKLIKPLDDEALTIEAEIKKIDKQNKDIWDKIFLHPSDNNSPIVYDRMLK</sequence>
<comment type="caution">
    <text evidence="1">The sequence shown here is derived from an EMBL/GenBank/DDBJ whole genome shotgun (WGS) entry which is preliminary data.</text>
</comment>